<name>A0ABN9B620_9NEOB</name>
<accession>A0ABN9B620</accession>
<proteinExistence type="predicted"/>
<reference evidence="1" key="1">
    <citation type="submission" date="2023-05" db="EMBL/GenBank/DDBJ databases">
        <authorList>
            <person name="Stuckert A."/>
        </authorList>
    </citation>
    <scope>NUCLEOTIDE SEQUENCE</scope>
</reference>
<gene>
    <name evidence="1" type="ORF">SPARVUS_LOCUS2204217</name>
</gene>
<keyword evidence="2" id="KW-1185">Reference proteome</keyword>
<dbReference type="EMBL" id="CATNWA010002482">
    <property type="protein sequence ID" value="CAI9543012.1"/>
    <property type="molecule type" value="Genomic_DNA"/>
</dbReference>
<evidence type="ECO:0000313" key="2">
    <source>
        <dbReference type="Proteomes" id="UP001162483"/>
    </source>
</evidence>
<evidence type="ECO:0000313" key="1">
    <source>
        <dbReference type="EMBL" id="CAI9543012.1"/>
    </source>
</evidence>
<protein>
    <submittedName>
        <fullName evidence="1">Uncharacterized protein</fullName>
    </submittedName>
</protein>
<organism evidence="1 2">
    <name type="scientific">Staurois parvus</name>
    <dbReference type="NCBI Taxonomy" id="386267"/>
    <lineage>
        <taxon>Eukaryota</taxon>
        <taxon>Metazoa</taxon>
        <taxon>Chordata</taxon>
        <taxon>Craniata</taxon>
        <taxon>Vertebrata</taxon>
        <taxon>Euteleostomi</taxon>
        <taxon>Amphibia</taxon>
        <taxon>Batrachia</taxon>
        <taxon>Anura</taxon>
        <taxon>Neobatrachia</taxon>
        <taxon>Ranoidea</taxon>
        <taxon>Ranidae</taxon>
        <taxon>Staurois</taxon>
    </lineage>
</organism>
<sequence>MWPSEIFKEWASMADQLHQSLTSSSAMQRVGCSGVKHATTGL</sequence>
<dbReference type="Proteomes" id="UP001162483">
    <property type="component" value="Unassembled WGS sequence"/>
</dbReference>
<comment type="caution">
    <text evidence="1">The sequence shown here is derived from an EMBL/GenBank/DDBJ whole genome shotgun (WGS) entry which is preliminary data.</text>
</comment>